<evidence type="ECO:0000256" key="4">
    <source>
        <dbReference type="ARBA" id="ARBA00022670"/>
    </source>
</evidence>
<name>A0A428MI18_9BACT</name>
<keyword evidence="6" id="KW-0720">Serine protease</keyword>
<keyword evidence="5" id="KW-0378">Hydrolase</keyword>
<dbReference type="GO" id="GO:0070012">
    <property type="term" value="F:oligopeptidase activity"/>
    <property type="evidence" value="ECO:0007669"/>
    <property type="project" value="TreeGrafter"/>
</dbReference>
<dbReference type="GO" id="GO:0004252">
    <property type="term" value="F:serine-type endopeptidase activity"/>
    <property type="evidence" value="ECO:0007669"/>
    <property type="project" value="UniProtKB-EC"/>
</dbReference>
<dbReference type="Gene3D" id="2.130.10.120">
    <property type="entry name" value="Prolyl oligopeptidase, N-terminal domain"/>
    <property type="match status" value="1"/>
</dbReference>
<dbReference type="GO" id="GO:0005829">
    <property type="term" value="C:cytosol"/>
    <property type="evidence" value="ECO:0007669"/>
    <property type="project" value="TreeGrafter"/>
</dbReference>
<feature type="chain" id="PRO_5019374517" description="prolyl oligopeptidase" evidence="7">
    <location>
        <begin position="26"/>
        <end position="717"/>
    </location>
</feature>
<evidence type="ECO:0000256" key="2">
    <source>
        <dbReference type="ARBA" id="ARBA00005228"/>
    </source>
</evidence>
<dbReference type="RefSeq" id="WP_260472792.1">
    <property type="nucleotide sequence ID" value="NZ_RSDW01000001.1"/>
</dbReference>
<feature type="domain" description="Peptidase S9A N-terminal" evidence="9">
    <location>
        <begin position="36"/>
        <end position="439"/>
    </location>
</feature>
<sequence length="717" mass="79544">MRLMKPILAAALLSTDLTMSHAAGASGDKGARPEYPKAHTVEQVDDYFGTKVRDPYRWMEDVDSAEVKQWVDAENVLTQQYLATVPSREKMLSRLMELTNFERYTAPARRGTRYFYSHNEGLQNQNVIYWQEGLTGESKVLLDPNTMSADGTVAISGLSITDDGKLAAYSIADAGSDWVKWHVRDVSTGKDLPDLVEWSKFSGAAWLKDGSGFFYEGYDAPKADALKAANYYHKVFFHKLGTKQSEDKLVFDRPDDKELNVGAQVTDDGRYLLLYMTKGTSPNNELWVKDLEHPDAAVIKLVTVADAVYQPIDNDGTLFWVHTTLDAPNGKVIAIDLKHPERADWKTVIPETKNKLDGVSMVHDTLIANYLADAQSLVEFHSRDGKLMERMTLPSIGTAAGFGGKREDKETFFQFTNFTTPGTIYRLDMKTGKTSLYRQPKLKFDPALYETKQVFYTSKDGTKVPMFLSYKKGLKLDGTNPTLLYGYGGFNISLLPEFSASHVLWMEMGGVYVQPSLRGGGEYGEDWHQGGMKLKKQNVFDDFIGAAEWLIANKYTSTPKLAISGGSNGGLLVGASEIQRPELFGAVLAAVGVMDMLRFDKFTIGWAWKADYGAPSENAEEFAAIYKYSPLHNVKAGVAYPPTLITTADHDDRVFPAHSFKFAAAMQAAQVGPNPVLIRVETRAGHGGGMPLSKRVELAVDQYAFLVKELGMKVDQP</sequence>
<dbReference type="EMBL" id="RSDW01000001">
    <property type="protein sequence ID" value="RSL16571.1"/>
    <property type="molecule type" value="Genomic_DNA"/>
</dbReference>
<dbReference type="PANTHER" id="PTHR42881:SF2">
    <property type="entry name" value="PROLYL ENDOPEPTIDASE"/>
    <property type="match status" value="1"/>
</dbReference>
<feature type="signal peptide" evidence="7">
    <location>
        <begin position="1"/>
        <end position="25"/>
    </location>
</feature>
<dbReference type="InterPro" id="IPR051167">
    <property type="entry name" value="Prolyl_oligopep/macrocyclase"/>
</dbReference>
<comment type="caution">
    <text evidence="10">The sequence shown here is derived from an EMBL/GenBank/DDBJ whole genome shotgun (WGS) entry which is preliminary data.</text>
</comment>
<dbReference type="PROSITE" id="PS00708">
    <property type="entry name" value="PRO_ENDOPEP_SER"/>
    <property type="match status" value="1"/>
</dbReference>
<dbReference type="EC" id="3.4.21.26" evidence="3"/>
<evidence type="ECO:0000256" key="7">
    <source>
        <dbReference type="SAM" id="SignalP"/>
    </source>
</evidence>
<evidence type="ECO:0000259" key="9">
    <source>
        <dbReference type="Pfam" id="PF02897"/>
    </source>
</evidence>
<dbReference type="InterPro" id="IPR001375">
    <property type="entry name" value="Peptidase_S9_cat"/>
</dbReference>
<dbReference type="InterPro" id="IPR029058">
    <property type="entry name" value="AB_hydrolase_fold"/>
</dbReference>
<dbReference type="InterPro" id="IPR023302">
    <property type="entry name" value="Pept_S9A_N"/>
</dbReference>
<dbReference type="AlphaFoldDB" id="A0A428MI18"/>
<protein>
    <recommendedName>
        <fullName evidence="3">prolyl oligopeptidase</fullName>
        <ecNumber evidence="3">3.4.21.26</ecNumber>
    </recommendedName>
</protein>
<evidence type="ECO:0000256" key="5">
    <source>
        <dbReference type="ARBA" id="ARBA00022801"/>
    </source>
</evidence>
<proteinExistence type="inferred from homology"/>
<dbReference type="Proteomes" id="UP000269669">
    <property type="component" value="Unassembled WGS sequence"/>
</dbReference>
<dbReference type="Pfam" id="PF00326">
    <property type="entry name" value="Peptidase_S9"/>
    <property type="match status" value="1"/>
</dbReference>
<dbReference type="InterPro" id="IPR002471">
    <property type="entry name" value="Pept_S9_AS"/>
</dbReference>
<evidence type="ECO:0000256" key="3">
    <source>
        <dbReference type="ARBA" id="ARBA00011897"/>
    </source>
</evidence>
<reference evidence="10 11" key="1">
    <citation type="submission" date="2018-12" db="EMBL/GenBank/DDBJ databases">
        <title>Sequencing of bacterial isolates from soil warming experiment in Harvard Forest, Massachusetts, USA.</title>
        <authorList>
            <person name="Deangelis K."/>
        </authorList>
    </citation>
    <scope>NUCLEOTIDE SEQUENCE [LARGE SCALE GENOMIC DNA]</scope>
    <source>
        <strain evidence="10 11">EB153</strain>
    </source>
</reference>
<dbReference type="SUPFAM" id="SSF53474">
    <property type="entry name" value="alpha/beta-Hydrolases"/>
    <property type="match status" value="1"/>
</dbReference>
<evidence type="ECO:0000313" key="10">
    <source>
        <dbReference type="EMBL" id="RSL16571.1"/>
    </source>
</evidence>
<dbReference type="InterPro" id="IPR002470">
    <property type="entry name" value="Peptidase_S9A"/>
</dbReference>
<keyword evidence="7" id="KW-0732">Signal</keyword>
<evidence type="ECO:0000313" key="11">
    <source>
        <dbReference type="Proteomes" id="UP000269669"/>
    </source>
</evidence>
<dbReference type="SUPFAM" id="SSF50993">
    <property type="entry name" value="Peptidase/esterase 'gauge' domain"/>
    <property type="match status" value="1"/>
</dbReference>
<comment type="catalytic activity">
    <reaction evidence="1">
        <text>Hydrolysis of Pro-|-Xaa &gt;&gt; Ala-|-Xaa in oligopeptides.</text>
        <dbReference type="EC" id="3.4.21.26"/>
    </reaction>
</comment>
<dbReference type="GO" id="GO:0006508">
    <property type="term" value="P:proteolysis"/>
    <property type="evidence" value="ECO:0007669"/>
    <property type="project" value="UniProtKB-KW"/>
</dbReference>
<comment type="similarity">
    <text evidence="2">Belongs to the peptidase S9A family.</text>
</comment>
<dbReference type="PRINTS" id="PR00862">
    <property type="entry name" value="PROLIGOPTASE"/>
</dbReference>
<evidence type="ECO:0000256" key="1">
    <source>
        <dbReference type="ARBA" id="ARBA00001070"/>
    </source>
</evidence>
<feature type="domain" description="Peptidase S9 prolyl oligopeptidase catalytic" evidence="8">
    <location>
        <begin position="497"/>
        <end position="712"/>
    </location>
</feature>
<accession>A0A428MI18</accession>
<dbReference type="Pfam" id="PF02897">
    <property type="entry name" value="Peptidase_S9_N"/>
    <property type="match status" value="1"/>
</dbReference>
<evidence type="ECO:0000256" key="6">
    <source>
        <dbReference type="ARBA" id="ARBA00022825"/>
    </source>
</evidence>
<dbReference type="FunFam" id="3.40.50.1820:FF:000005">
    <property type="entry name" value="Prolyl endopeptidase"/>
    <property type="match status" value="1"/>
</dbReference>
<organism evidence="10 11">
    <name type="scientific">Edaphobacter aggregans</name>
    <dbReference type="NCBI Taxonomy" id="570835"/>
    <lineage>
        <taxon>Bacteria</taxon>
        <taxon>Pseudomonadati</taxon>
        <taxon>Acidobacteriota</taxon>
        <taxon>Terriglobia</taxon>
        <taxon>Terriglobales</taxon>
        <taxon>Acidobacteriaceae</taxon>
        <taxon>Edaphobacter</taxon>
    </lineage>
</organism>
<evidence type="ECO:0000259" key="8">
    <source>
        <dbReference type="Pfam" id="PF00326"/>
    </source>
</evidence>
<keyword evidence="11" id="KW-1185">Reference proteome</keyword>
<dbReference type="PANTHER" id="PTHR42881">
    <property type="entry name" value="PROLYL ENDOPEPTIDASE"/>
    <property type="match status" value="1"/>
</dbReference>
<keyword evidence="4" id="KW-0645">Protease</keyword>
<dbReference type="FunFam" id="2.130.10.120:FF:000001">
    <property type="entry name" value="Prolyl endopeptidase"/>
    <property type="match status" value="1"/>
</dbReference>
<dbReference type="Gene3D" id="3.40.50.1820">
    <property type="entry name" value="alpha/beta hydrolase"/>
    <property type="match status" value="1"/>
</dbReference>
<gene>
    <name evidence="10" type="ORF">EDE15_2092</name>
</gene>